<keyword evidence="1" id="KW-0472">Membrane</keyword>
<evidence type="ECO:0000313" key="2">
    <source>
        <dbReference type="EMBL" id="MDC5699120.1"/>
    </source>
</evidence>
<reference evidence="2 3" key="1">
    <citation type="submission" date="2022-11" db="EMBL/GenBank/DDBJ databases">
        <title>Anaerobic phenanthrene biodegradation by a DNRA strain PheN6.</title>
        <authorList>
            <person name="Zhang Z."/>
        </authorList>
    </citation>
    <scope>NUCLEOTIDE SEQUENCE [LARGE SCALE GENOMIC DNA]</scope>
    <source>
        <strain evidence="2 3">PheN6</strain>
    </source>
</reference>
<keyword evidence="3" id="KW-1185">Reference proteome</keyword>
<proteinExistence type="predicted"/>
<feature type="transmembrane region" description="Helical" evidence="1">
    <location>
        <begin position="87"/>
        <end position="108"/>
    </location>
</feature>
<comment type="caution">
    <text evidence="2">The sequence shown here is derived from an EMBL/GenBank/DDBJ whole genome shotgun (WGS) entry which is preliminary data.</text>
</comment>
<keyword evidence="1" id="KW-1133">Transmembrane helix</keyword>
<dbReference type="EMBL" id="JAPFQL010000109">
    <property type="protein sequence ID" value="MDC5699120.1"/>
    <property type="molecule type" value="Genomic_DNA"/>
</dbReference>
<evidence type="ECO:0000313" key="3">
    <source>
        <dbReference type="Proteomes" id="UP001150259"/>
    </source>
</evidence>
<accession>A0ABT5GMK4</accession>
<protein>
    <recommendedName>
        <fullName evidence="4">Integral membrane protein</fullName>
    </recommendedName>
</protein>
<keyword evidence="1" id="KW-0812">Transmembrane</keyword>
<evidence type="ECO:0000256" key="1">
    <source>
        <dbReference type="SAM" id="Phobius"/>
    </source>
</evidence>
<feature type="transmembrane region" description="Helical" evidence="1">
    <location>
        <begin position="23"/>
        <end position="45"/>
    </location>
</feature>
<organism evidence="2 3">
    <name type="scientific">Intrasporangium calvum</name>
    <dbReference type="NCBI Taxonomy" id="53358"/>
    <lineage>
        <taxon>Bacteria</taxon>
        <taxon>Bacillati</taxon>
        <taxon>Actinomycetota</taxon>
        <taxon>Actinomycetes</taxon>
        <taxon>Micrococcales</taxon>
        <taxon>Intrasporangiaceae</taxon>
        <taxon>Intrasporangium</taxon>
    </lineage>
</organism>
<feature type="transmembrane region" description="Helical" evidence="1">
    <location>
        <begin position="60"/>
        <end position="80"/>
    </location>
</feature>
<gene>
    <name evidence="2" type="ORF">OO014_17865</name>
</gene>
<dbReference type="RefSeq" id="WP_272463679.1">
    <property type="nucleotide sequence ID" value="NZ_JAPFQL010000109.1"/>
</dbReference>
<name>A0ABT5GMK4_9MICO</name>
<dbReference type="Proteomes" id="UP001150259">
    <property type="component" value="Unassembled WGS sequence"/>
</dbReference>
<evidence type="ECO:0008006" key="4">
    <source>
        <dbReference type="Google" id="ProtNLM"/>
    </source>
</evidence>
<feature type="transmembrane region" description="Helical" evidence="1">
    <location>
        <begin position="123"/>
        <end position="144"/>
    </location>
</feature>
<sequence length="157" mass="16494">MNATTSHHSTGLRTHNAGTRRTVRYVAAAMSAAVAVLYVALMLLVRNAELEPGAADTTTYSGYLGLAVAYGIGAVILFTVDNRTLHLLGAGVQIVVLLLFLVFGIGLLGDGVFENEAISDLPIGLWAALITGAQVVLLAMLGYLADERSDRTDHATP</sequence>